<organism evidence="2">
    <name type="scientific">Cucumis melo</name>
    <name type="common">Muskmelon</name>
    <dbReference type="NCBI Taxonomy" id="3656"/>
    <lineage>
        <taxon>Eukaryota</taxon>
        <taxon>Viridiplantae</taxon>
        <taxon>Streptophyta</taxon>
        <taxon>Embryophyta</taxon>
        <taxon>Tracheophyta</taxon>
        <taxon>Spermatophyta</taxon>
        <taxon>Magnoliopsida</taxon>
        <taxon>eudicotyledons</taxon>
        <taxon>Gunneridae</taxon>
        <taxon>Pentapetalae</taxon>
        <taxon>rosids</taxon>
        <taxon>fabids</taxon>
        <taxon>Cucurbitales</taxon>
        <taxon>Cucurbitaceae</taxon>
        <taxon>Benincaseae</taxon>
        <taxon>Cucumis</taxon>
    </lineage>
</organism>
<feature type="region of interest" description="Disordered" evidence="1">
    <location>
        <begin position="38"/>
        <end position="65"/>
    </location>
</feature>
<sequence length="65" mass="7781">MPHRENTNPKVLHKNYTTNKFILDYFVVIKKLNMNRMHKSNGSRDTANRPHEKVSLQQHIPAYYD</sequence>
<dbReference type="AlphaFoldDB" id="A0A9I9E8M1"/>
<accession>A0A9I9E8M1</accession>
<name>A0A9I9E8M1_CUCME</name>
<reference evidence="2" key="1">
    <citation type="submission" date="2023-03" db="UniProtKB">
        <authorList>
            <consortium name="EnsemblPlants"/>
        </authorList>
    </citation>
    <scope>IDENTIFICATION</scope>
</reference>
<dbReference type="Gramene" id="MELO3C030309.2.1">
    <property type="protein sequence ID" value="MELO3C030309.2.1"/>
    <property type="gene ID" value="MELO3C030309.2"/>
</dbReference>
<dbReference type="EnsemblPlants" id="MELO3C030309.2.1">
    <property type="protein sequence ID" value="MELO3C030309.2.1"/>
    <property type="gene ID" value="MELO3C030309.2"/>
</dbReference>
<protein>
    <submittedName>
        <fullName evidence="2">Uncharacterized protein</fullName>
    </submittedName>
</protein>
<evidence type="ECO:0000256" key="1">
    <source>
        <dbReference type="SAM" id="MobiDB-lite"/>
    </source>
</evidence>
<proteinExistence type="predicted"/>
<evidence type="ECO:0000313" key="2">
    <source>
        <dbReference type="EnsemblPlants" id="MELO3C030309.2.1"/>
    </source>
</evidence>